<dbReference type="EMBL" id="CP054929">
    <property type="protein sequence ID" value="QKW52909.1"/>
    <property type="molecule type" value="Genomic_DNA"/>
</dbReference>
<dbReference type="InterPro" id="IPR036950">
    <property type="entry name" value="PBP_transglycosylase"/>
</dbReference>
<evidence type="ECO:0000256" key="15">
    <source>
        <dbReference type="SAM" id="Phobius"/>
    </source>
</evidence>
<accession>A0A7H8NEJ9</accession>
<dbReference type="Gene3D" id="3.40.710.10">
    <property type="entry name" value="DD-peptidase/beta-lactamase superfamily"/>
    <property type="match status" value="1"/>
</dbReference>
<keyword evidence="10" id="KW-0511">Multifunctional enzyme</keyword>
<evidence type="ECO:0000256" key="13">
    <source>
        <dbReference type="ARBA" id="ARBA00049902"/>
    </source>
</evidence>
<feature type="compositionally biased region" description="Low complexity" evidence="14">
    <location>
        <begin position="70"/>
        <end position="79"/>
    </location>
</feature>
<evidence type="ECO:0000256" key="1">
    <source>
        <dbReference type="ARBA" id="ARBA00007090"/>
    </source>
</evidence>
<evidence type="ECO:0000256" key="10">
    <source>
        <dbReference type="ARBA" id="ARBA00023268"/>
    </source>
</evidence>
<dbReference type="Pfam" id="PF00912">
    <property type="entry name" value="Transgly"/>
    <property type="match status" value="1"/>
</dbReference>
<dbReference type="GO" id="GO:0008360">
    <property type="term" value="P:regulation of cell shape"/>
    <property type="evidence" value="ECO:0007669"/>
    <property type="project" value="UniProtKB-KW"/>
</dbReference>
<keyword evidence="5" id="KW-0328">Glycosyltransferase</keyword>
<protein>
    <submittedName>
        <fullName evidence="18">Transglycosylase domain-containing protein</fullName>
    </submittedName>
</protein>
<evidence type="ECO:0000256" key="8">
    <source>
        <dbReference type="ARBA" id="ARBA00022960"/>
    </source>
</evidence>
<feature type="transmembrane region" description="Helical" evidence="15">
    <location>
        <begin position="171"/>
        <end position="193"/>
    </location>
</feature>
<comment type="catalytic activity">
    <reaction evidence="12">
        <text>Preferential cleavage: (Ac)2-L-Lys-D-Ala-|-D-Ala. Also transpeptidation of peptidyl-alanyl moieties that are N-acyl substituents of D-alanine.</text>
        <dbReference type="EC" id="3.4.16.4"/>
    </reaction>
</comment>
<keyword evidence="8" id="KW-0133">Cell shape</keyword>
<dbReference type="GO" id="GO:0009002">
    <property type="term" value="F:serine-type D-Ala-D-Ala carboxypeptidase activity"/>
    <property type="evidence" value="ECO:0007669"/>
    <property type="project" value="UniProtKB-EC"/>
</dbReference>
<evidence type="ECO:0000259" key="17">
    <source>
        <dbReference type="Pfam" id="PF00912"/>
    </source>
</evidence>
<dbReference type="SUPFAM" id="SSF53955">
    <property type="entry name" value="Lysozyme-like"/>
    <property type="match status" value="1"/>
</dbReference>
<dbReference type="GO" id="GO:0006508">
    <property type="term" value="P:proteolysis"/>
    <property type="evidence" value="ECO:0007669"/>
    <property type="project" value="UniProtKB-KW"/>
</dbReference>
<evidence type="ECO:0000256" key="7">
    <source>
        <dbReference type="ARBA" id="ARBA00022801"/>
    </source>
</evidence>
<dbReference type="GO" id="GO:0071555">
    <property type="term" value="P:cell wall organization"/>
    <property type="evidence" value="ECO:0007669"/>
    <property type="project" value="UniProtKB-KW"/>
</dbReference>
<dbReference type="Proteomes" id="UP000509303">
    <property type="component" value="Chromosome"/>
</dbReference>
<dbReference type="AlphaFoldDB" id="A0A7H8NEJ9"/>
<dbReference type="FunFam" id="1.10.3810.10:FF:000001">
    <property type="entry name" value="Penicillin-binding protein 1A"/>
    <property type="match status" value="1"/>
</dbReference>
<evidence type="ECO:0000256" key="2">
    <source>
        <dbReference type="ARBA" id="ARBA00007739"/>
    </source>
</evidence>
<evidence type="ECO:0000256" key="3">
    <source>
        <dbReference type="ARBA" id="ARBA00022645"/>
    </source>
</evidence>
<evidence type="ECO:0000313" key="18">
    <source>
        <dbReference type="EMBL" id="QKW52909.1"/>
    </source>
</evidence>
<feature type="domain" description="Glycosyl transferase family 51" evidence="17">
    <location>
        <begin position="218"/>
        <end position="394"/>
    </location>
</feature>
<dbReference type="GO" id="GO:0008955">
    <property type="term" value="F:peptidoglycan glycosyltransferase activity"/>
    <property type="evidence" value="ECO:0007669"/>
    <property type="project" value="UniProtKB-EC"/>
</dbReference>
<dbReference type="GO" id="GO:0009252">
    <property type="term" value="P:peptidoglycan biosynthetic process"/>
    <property type="evidence" value="ECO:0007669"/>
    <property type="project" value="UniProtKB-KW"/>
</dbReference>
<name>A0A7H8NEJ9_9ACTN</name>
<feature type="region of interest" description="Disordered" evidence="14">
    <location>
        <begin position="56"/>
        <end position="155"/>
    </location>
</feature>
<feature type="compositionally biased region" description="Basic residues" evidence="14">
    <location>
        <begin position="135"/>
        <end position="151"/>
    </location>
</feature>
<comment type="catalytic activity">
    <reaction evidence="13">
        <text>[GlcNAc-(1-&gt;4)-Mur2Ac(oyl-L-Ala-gamma-D-Glu-L-Lys-D-Ala-D-Ala)](n)-di-trans,octa-cis-undecaprenyl diphosphate + beta-D-GlcNAc-(1-&gt;4)-Mur2Ac(oyl-L-Ala-gamma-D-Glu-L-Lys-D-Ala-D-Ala)-di-trans,octa-cis-undecaprenyl diphosphate = [GlcNAc-(1-&gt;4)-Mur2Ac(oyl-L-Ala-gamma-D-Glu-L-Lys-D-Ala-D-Ala)](n+1)-di-trans,octa-cis-undecaprenyl diphosphate + di-trans,octa-cis-undecaprenyl diphosphate + H(+)</text>
        <dbReference type="Rhea" id="RHEA:23708"/>
        <dbReference type="Rhea" id="RHEA-COMP:9602"/>
        <dbReference type="Rhea" id="RHEA-COMP:9603"/>
        <dbReference type="ChEBI" id="CHEBI:15378"/>
        <dbReference type="ChEBI" id="CHEBI:58405"/>
        <dbReference type="ChEBI" id="CHEBI:60033"/>
        <dbReference type="ChEBI" id="CHEBI:78435"/>
        <dbReference type="EC" id="2.4.99.28"/>
    </reaction>
</comment>
<dbReference type="InterPro" id="IPR023346">
    <property type="entry name" value="Lysozyme-like_dom_sf"/>
</dbReference>
<keyword evidence="19" id="KW-1185">Reference proteome</keyword>
<keyword evidence="6" id="KW-0808">Transferase</keyword>
<dbReference type="InterPro" id="IPR012338">
    <property type="entry name" value="Beta-lactam/transpept-like"/>
</dbReference>
<dbReference type="InterPro" id="IPR001460">
    <property type="entry name" value="PCN-bd_Tpept"/>
</dbReference>
<dbReference type="GO" id="GO:0030288">
    <property type="term" value="C:outer membrane-bounded periplasmic space"/>
    <property type="evidence" value="ECO:0007669"/>
    <property type="project" value="TreeGrafter"/>
</dbReference>
<evidence type="ECO:0000256" key="4">
    <source>
        <dbReference type="ARBA" id="ARBA00022670"/>
    </source>
</evidence>
<dbReference type="InterPro" id="IPR050396">
    <property type="entry name" value="Glycosyltr_51/Transpeptidase"/>
</dbReference>
<dbReference type="Pfam" id="PF00905">
    <property type="entry name" value="Transpeptidase"/>
    <property type="match status" value="1"/>
</dbReference>
<keyword evidence="4" id="KW-0645">Protease</keyword>
<keyword evidence="15" id="KW-0812">Transmembrane</keyword>
<dbReference type="PANTHER" id="PTHR32282:SF34">
    <property type="entry name" value="PENICILLIN-BINDING PROTEIN 1A"/>
    <property type="match status" value="1"/>
</dbReference>
<dbReference type="PANTHER" id="PTHR32282">
    <property type="entry name" value="BINDING PROTEIN TRANSPEPTIDASE, PUTATIVE-RELATED"/>
    <property type="match status" value="1"/>
</dbReference>
<comment type="similarity">
    <text evidence="2">In the N-terminal section; belongs to the glycosyltransferase 51 family.</text>
</comment>
<reference evidence="18 19" key="1">
    <citation type="submission" date="2020-06" db="EMBL/GenBank/DDBJ databases">
        <title>Genome mining for natural products.</title>
        <authorList>
            <person name="Zhang B."/>
            <person name="Shi J."/>
            <person name="Ge H."/>
        </authorList>
    </citation>
    <scope>NUCLEOTIDE SEQUENCE [LARGE SCALE GENOMIC DNA]</scope>
    <source>
        <strain evidence="18 19">NA00687</strain>
    </source>
</reference>
<evidence type="ECO:0000256" key="14">
    <source>
        <dbReference type="SAM" id="MobiDB-lite"/>
    </source>
</evidence>
<feature type="domain" description="Penicillin-binding protein transpeptidase" evidence="16">
    <location>
        <begin position="571"/>
        <end position="746"/>
    </location>
</feature>
<evidence type="ECO:0000256" key="11">
    <source>
        <dbReference type="ARBA" id="ARBA00023316"/>
    </source>
</evidence>
<keyword evidence="9" id="KW-0573">Peptidoglycan synthesis</keyword>
<evidence type="ECO:0000256" key="12">
    <source>
        <dbReference type="ARBA" id="ARBA00034000"/>
    </source>
</evidence>
<dbReference type="Gene3D" id="1.10.3810.10">
    <property type="entry name" value="Biosynthetic peptidoglycan transglycosylase-like"/>
    <property type="match status" value="1"/>
</dbReference>
<dbReference type="SUPFAM" id="SSF56601">
    <property type="entry name" value="beta-lactamase/transpeptidase-like"/>
    <property type="match status" value="1"/>
</dbReference>
<evidence type="ECO:0000256" key="6">
    <source>
        <dbReference type="ARBA" id="ARBA00022679"/>
    </source>
</evidence>
<keyword evidence="3" id="KW-0121">Carboxypeptidase</keyword>
<evidence type="ECO:0000256" key="5">
    <source>
        <dbReference type="ARBA" id="ARBA00022676"/>
    </source>
</evidence>
<proteinExistence type="inferred from homology"/>
<comment type="similarity">
    <text evidence="1">In the C-terminal section; belongs to the transpeptidase family.</text>
</comment>
<dbReference type="GO" id="GO:0008658">
    <property type="term" value="F:penicillin binding"/>
    <property type="evidence" value="ECO:0007669"/>
    <property type="project" value="InterPro"/>
</dbReference>
<keyword evidence="7" id="KW-0378">Hydrolase</keyword>
<dbReference type="InterPro" id="IPR001264">
    <property type="entry name" value="Glyco_trans_51"/>
</dbReference>
<keyword evidence="15" id="KW-0472">Membrane</keyword>
<keyword evidence="11" id="KW-0961">Cell wall biogenesis/degradation</keyword>
<evidence type="ECO:0000259" key="16">
    <source>
        <dbReference type="Pfam" id="PF00905"/>
    </source>
</evidence>
<gene>
    <name evidence="18" type="ORF">HUT08_28975</name>
</gene>
<evidence type="ECO:0000256" key="9">
    <source>
        <dbReference type="ARBA" id="ARBA00022984"/>
    </source>
</evidence>
<sequence>MSALLRTCAVLLRKLFTRRHRVGRLWGRGSVRVRAGSAASHSGRRRDVRIGKLFAAAKARKSRGPDGSTGPAEPGTSPAAPGPAPGHDDAHTITLGIVTPGRAAASDGHLPPRPDTAPANPAAPGATGQGGATGRGRRRKARPRRGPSLRRPRIDYPRAGRRGVRRWVPSWRLALGTFLFVLGTLSGVVGYAYSQTEIPSDLNDFATQQDNVYYWADGTEMGRTGQINRQATALKRVPEDVRWAVLAAENASFYSDSGVSPTGMFRAVTRMLTGGDTQGGSTITQQYVKNAYLNQRQDLSRKVTEMFIAIKLDNKMSKDEILEGYLNTSWFGRGTYGIQRAAYAYYRKDVSELTVSEGAFLATLLKGAGMYDPHLSDANHRRAVERWEWVLDRMVEIGKLSRSEREQITEFPEPRKPPKPVGLDGQTGYLVETARAYVAAHTDIEPADFDLGGYQIRTTFERPKVESLAASVKEVRDDLRPKEREADRELHIGAASVEADGRIVALYGGPDYVKQGFNDANASNVPAGTAFAPFVYAAGLQEGVLKERGESRKTITPATVYDGDDKAALQTPEGPYWDRGGKIVRARNDDGKSWGDISLHQALVNSVNTPIMQLGMDVGLDRVRRTATTAGLLPSSFGEQVPALSLGTAKPSAIRMASAYATFAAHGMHTEPYSVTHLTRNGDAVPLDVPSGKRALRAEVAEAVDGALKDSLRTGAASAAGDVGPGAAGKAGTAQDRTSAWFVGYRDVLATAVSISRLDPETHELLPLDGVGGDASGKTGAGYPLAIWRDYLRSSP</sequence>
<feature type="compositionally biased region" description="Low complexity" evidence="14">
    <location>
        <begin position="116"/>
        <end position="126"/>
    </location>
</feature>
<organism evidence="18 19">
    <name type="scientific">Streptomyces buecherae</name>
    <dbReference type="NCBI Taxonomy" id="2763006"/>
    <lineage>
        <taxon>Bacteria</taxon>
        <taxon>Bacillati</taxon>
        <taxon>Actinomycetota</taxon>
        <taxon>Actinomycetes</taxon>
        <taxon>Kitasatosporales</taxon>
        <taxon>Streptomycetaceae</taxon>
        <taxon>Streptomyces</taxon>
    </lineage>
</organism>
<keyword evidence="15" id="KW-1133">Transmembrane helix</keyword>
<evidence type="ECO:0000313" key="19">
    <source>
        <dbReference type="Proteomes" id="UP000509303"/>
    </source>
</evidence>